<dbReference type="GO" id="GO:0003677">
    <property type="term" value="F:DNA binding"/>
    <property type="evidence" value="ECO:0007669"/>
    <property type="project" value="UniProtKB-KW"/>
</dbReference>
<evidence type="ECO:0000313" key="3">
    <source>
        <dbReference type="Proteomes" id="UP001055439"/>
    </source>
</evidence>
<proteinExistence type="predicted"/>
<reference evidence="2" key="1">
    <citation type="submission" date="2022-05" db="EMBL/GenBank/DDBJ databases">
        <title>The Musa troglodytarum L. genome provides insights into the mechanism of non-climacteric behaviour and enrichment of carotenoids.</title>
        <authorList>
            <person name="Wang J."/>
        </authorList>
    </citation>
    <scope>NUCLEOTIDE SEQUENCE</scope>
    <source>
        <tissue evidence="2">Leaf</tissue>
    </source>
</reference>
<evidence type="ECO:0000313" key="2">
    <source>
        <dbReference type="EMBL" id="URD74788.1"/>
    </source>
</evidence>
<name>A0A9E7JB75_9LILI</name>
<accession>A0A9E7JB75</accession>
<evidence type="ECO:0000256" key="1">
    <source>
        <dbReference type="SAM" id="MobiDB-lite"/>
    </source>
</evidence>
<protein>
    <submittedName>
        <fullName evidence="2">Myb-like DNA-binding domain containing protein</fullName>
    </submittedName>
</protein>
<keyword evidence="2" id="KW-0238">DNA-binding</keyword>
<feature type="compositionally biased region" description="Gly residues" evidence="1">
    <location>
        <begin position="1"/>
        <end position="15"/>
    </location>
</feature>
<keyword evidence="3" id="KW-1185">Reference proteome</keyword>
<organism evidence="2 3">
    <name type="scientific">Musa troglodytarum</name>
    <name type="common">fe'i banana</name>
    <dbReference type="NCBI Taxonomy" id="320322"/>
    <lineage>
        <taxon>Eukaryota</taxon>
        <taxon>Viridiplantae</taxon>
        <taxon>Streptophyta</taxon>
        <taxon>Embryophyta</taxon>
        <taxon>Tracheophyta</taxon>
        <taxon>Spermatophyta</taxon>
        <taxon>Magnoliopsida</taxon>
        <taxon>Liliopsida</taxon>
        <taxon>Zingiberales</taxon>
        <taxon>Musaceae</taxon>
        <taxon>Musa</taxon>
    </lineage>
</organism>
<feature type="region of interest" description="Disordered" evidence="1">
    <location>
        <begin position="1"/>
        <end position="29"/>
    </location>
</feature>
<gene>
    <name evidence="2" type="ORF">MUK42_36149</name>
</gene>
<dbReference type="Proteomes" id="UP001055439">
    <property type="component" value="Chromosome 1"/>
</dbReference>
<dbReference type="EMBL" id="CP097502">
    <property type="protein sequence ID" value="URD74788.1"/>
    <property type="molecule type" value="Genomic_DNA"/>
</dbReference>
<dbReference type="AlphaFoldDB" id="A0A9E7JB75"/>
<sequence>MGADADGGGGSGFSGPGKPSNGTAAAAGVAGPAQALKHNPGLSVDWSPEEQAILEEELDKIWVGLRLVVLAIVQPRFLSPLTSTKMEISKFLPPSLSFSNQNGICLLTGAGFSIENPKPKEHHLECNKEGRLLFLPFLPECSRNTLLLLLILYSAARLSVSFLF</sequence>
<dbReference type="OrthoDB" id="19768at2759"/>
<feature type="compositionally biased region" description="Low complexity" evidence="1">
    <location>
        <begin position="16"/>
        <end position="29"/>
    </location>
</feature>